<dbReference type="InParanoid" id="A0A078A9J0"/>
<dbReference type="PROSITE" id="PS50096">
    <property type="entry name" value="IQ"/>
    <property type="match status" value="1"/>
</dbReference>
<dbReference type="AlphaFoldDB" id="A0A078A9J0"/>
<dbReference type="Proteomes" id="UP000039865">
    <property type="component" value="Unassembled WGS sequence"/>
</dbReference>
<accession>A0A078A9J0</accession>
<name>A0A078A9J0_STYLE</name>
<keyword evidence="4" id="KW-1185">Reference proteome</keyword>
<evidence type="ECO:0000256" key="2">
    <source>
        <dbReference type="SAM" id="MobiDB-lite"/>
    </source>
</evidence>
<organism evidence="3 4">
    <name type="scientific">Stylonychia lemnae</name>
    <name type="common">Ciliate</name>
    <dbReference type="NCBI Taxonomy" id="5949"/>
    <lineage>
        <taxon>Eukaryota</taxon>
        <taxon>Sar</taxon>
        <taxon>Alveolata</taxon>
        <taxon>Ciliophora</taxon>
        <taxon>Intramacronucleata</taxon>
        <taxon>Spirotrichea</taxon>
        <taxon>Stichotrichia</taxon>
        <taxon>Sporadotrichida</taxon>
        <taxon>Oxytrichidae</taxon>
        <taxon>Stylonychinae</taxon>
        <taxon>Stylonychia</taxon>
    </lineage>
</organism>
<protein>
    <submittedName>
        <fullName evidence="3">Uncharacterized protein</fullName>
    </submittedName>
</protein>
<evidence type="ECO:0000256" key="1">
    <source>
        <dbReference type="SAM" id="Coils"/>
    </source>
</evidence>
<sequence length="438" mass="52424">MRNKSGRQTVVTSTACNSPDSSKIKISHSKTPSIANTLNHDCNDGQHSNFNDYFELKPRKKYVFSKSNARDQMTNDTSYINSMSNIEPKDQSSLRPISRVSLFSNRERILKKVDLRQKLLSNIRAEYKEQLVLKTIKKPTLYKPKPKLQEMLNLRDSAFQGHIDQQIRNRFKNKHVVISQSVVGSENTSPRIQNKSMLDKNISMPFIEKSQKSFRQNIHDIYFQLNNQPKNSYFTNQFIFMYQDDSLSSRERRNHFKMIEHQKRLDALERRNRLKELLLRQQEEELRKRQERKVQKQREIELKINVSVSKIQRFIRRRQLKQRIIRALKNFLRENQVLLLDMAKLQDTLEIITIQRFYRARLQRRRYLKEQAMRRALHAMINKRDRNVRKLLLQSAFRAFATQVPKKIKYNGEKSQKKEAVFFKKHTFKKQSSKISDY</sequence>
<dbReference type="EMBL" id="CCKQ01006172">
    <property type="protein sequence ID" value="CDW77458.1"/>
    <property type="molecule type" value="Genomic_DNA"/>
</dbReference>
<reference evidence="3 4" key="1">
    <citation type="submission" date="2014-06" db="EMBL/GenBank/DDBJ databases">
        <authorList>
            <person name="Swart Estienne"/>
        </authorList>
    </citation>
    <scope>NUCLEOTIDE SEQUENCE [LARGE SCALE GENOMIC DNA]</scope>
    <source>
        <strain evidence="3 4">130c</strain>
    </source>
</reference>
<keyword evidence="1" id="KW-0175">Coiled coil</keyword>
<feature type="region of interest" description="Disordered" evidence="2">
    <location>
        <begin position="1"/>
        <end position="26"/>
    </location>
</feature>
<gene>
    <name evidence="3" type="primary">Contig13303.g14194</name>
    <name evidence="3" type="ORF">STYLEM_6419</name>
</gene>
<feature type="coiled-coil region" evidence="1">
    <location>
        <begin position="258"/>
        <end position="300"/>
    </location>
</feature>
<feature type="compositionally biased region" description="Polar residues" evidence="2">
    <location>
        <begin position="1"/>
        <end position="21"/>
    </location>
</feature>
<evidence type="ECO:0000313" key="3">
    <source>
        <dbReference type="EMBL" id="CDW77458.1"/>
    </source>
</evidence>
<evidence type="ECO:0000313" key="4">
    <source>
        <dbReference type="Proteomes" id="UP000039865"/>
    </source>
</evidence>
<proteinExistence type="predicted"/>